<dbReference type="InterPro" id="IPR029063">
    <property type="entry name" value="SAM-dependent_MTases_sf"/>
</dbReference>
<evidence type="ECO:0008006" key="3">
    <source>
        <dbReference type="Google" id="ProtNLM"/>
    </source>
</evidence>
<dbReference type="Pfam" id="PF13578">
    <property type="entry name" value="Methyltransf_24"/>
    <property type="match status" value="1"/>
</dbReference>
<sequence>MIFFRKNRIKSKKQCLCKQAPDNAHYYKSAIDKTRLENRKRPLRTEIINFLLSLSEDDTNYLEIGVRNPDDNFNHIVASNKYSVDPGLEFENNPVDYKTTSDEFFKSLSENKILTPETRFDVVFIDGLHLAEQVDRDITNAFNYIKDNGFVVLHDCNPPTEWHAREEYRYYNSPACETWNGTTWKAFMKWRFNPDIYSCCIDTDWGVGILTRCYPIGTSINETNSFFEYSEMDKNRKHYLNLIKFDELKCLLSSKGAT</sequence>
<evidence type="ECO:0000313" key="1">
    <source>
        <dbReference type="EMBL" id="OOZ39076.1"/>
    </source>
</evidence>
<accession>A0A1T2L2A1</accession>
<dbReference type="Proteomes" id="UP000191110">
    <property type="component" value="Unassembled WGS sequence"/>
</dbReference>
<keyword evidence="2" id="KW-1185">Reference proteome</keyword>
<gene>
    <name evidence="1" type="ORF">BOW53_13155</name>
</gene>
<dbReference type="Gene3D" id="3.40.50.150">
    <property type="entry name" value="Vaccinia Virus protein VP39"/>
    <property type="match status" value="1"/>
</dbReference>
<evidence type="ECO:0000313" key="2">
    <source>
        <dbReference type="Proteomes" id="UP000191110"/>
    </source>
</evidence>
<dbReference type="EMBL" id="MPRL01000062">
    <property type="protein sequence ID" value="OOZ39076.1"/>
    <property type="molecule type" value="Genomic_DNA"/>
</dbReference>
<dbReference type="RefSeq" id="WP_236725742.1">
    <property type="nucleotide sequence ID" value="NZ_MPRL01000062.1"/>
</dbReference>
<protein>
    <recommendedName>
        <fullName evidence="3">Class I SAM-dependent methyltransferase</fullName>
    </recommendedName>
</protein>
<organism evidence="1 2">
    <name type="scientific">Solemya pervernicosa gill symbiont</name>
    <dbReference type="NCBI Taxonomy" id="642797"/>
    <lineage>
        <taxon>Bacteria</taxon>
        <taxon>Pseudomonadati</taxon>
        <taxon>Pseudomonadota</taxon>
        <taxon>Gammaproteobacteria</taxon>
        <taxon>sulfur-oxidizing symbionts</taxon>
    </lineage>
</organism>
<reference evidence="1 2" key="1">
    <citation type="submission" date="2016-11" db="EMBL/GenBank/DDBJ databases">
        <title>Mixed transmission modes and dynamic genome evolution in an obligate animal-bacterial symbiosis.</title>
        <authorList>
            <person name="Russell S.L."/>
            <person name="Corbett-Detig R.B."/>
            <person name="Cavanaugh C.M."/>
        </authorList>
    </citation>
    <scope>NUCLEOTIDE SEQUENCE [LARGE SCALE GENOMIC DNA]</scope>
    <source>
        <strain evidence="1">Sveles-Q1</strain>
    </source>
</reference>
<name>A0A1T2L2A1_9GAMM</name>
<dbReference type="AlphaFoldDB" id="A0A1T2L2A1"/>
<comment type="caution">
    <text evidence="1">The sequence shown here is derived from an EMBL/GenBank/DDBJ whole genome shotgun (WGS) entry which is preliminary data.</text>
</comment>
<dbReference type="SUPFAM" id="SSF53335">
    <property type="entry name" value="S-adenosyl-L-methionine-dependent methyltransferases"/>
    <property type="match status" value="1"/>
</dbReference>
<proteinExistence type="predicted"/>